<feature type="compositionally biased region" description="Basic and acidic residues" evidence="1">
    <location>
        <begin position="12"/>
        <end position="21"/>
    </location>
</feature>
<feature type="compositionally biased region" description="Basic and acidic residues" evidence="1">
    <location>
        <begin position="44"/>
        <end position="54"/>
    </location>
</feature>
<feature type="region of interest" description="Disordered" evidence="1">
    <location>
        <begin position="1"/>
        <end position="110"/>
    </location>
</feature>
<evidence type="ECO:0000256" key="1">
    <source>
        <dbReference type="SAM" id="MobiDB-lite"/>
    </source>
</evidence>
<dbReference type="EMBL" id="JAVFKD010000015">
    <property type="protein sequence ID" value="KAK5989516.1"/>
    <property type="molecule type" value="Genomic_DNA"/>
</dbReference>
<proteinExistence type="predicted"/>
<gene>
    <name evidence="2" type="ORF">PT974_11043</name>
</gene>
<organism evidence="2 3">
    <name type="scientific">Cladobotryum mycophilum</name>
    <dbReference type="NCBI Taxonomy" id="491253"/>
    <lineage>
        <taxon>Eukaryota</taxon>
        <taxon>Fungi</taxon>
        <taxon>Dikarya</taxon>
        <taxon>Ascomycota</taxon>
        <taxon>Pezizomycotina</taxon>
        <taxon>Sordariomycetes</taxon>
        <taxon>Hypocreomycetidae</taxon>
        <taxon>Hypocreales</taxon>
        <taxon>Hypocreaceae</taxon>
        <taxon>Cladobotryum</taxon>
    </lineage>
</organism>
<protein>
    <submittedName>
        <fullName evidence="2">Uncharacterized protein</fullName>
    </submittedName>
</protein>
<keyword evidence="3" id="KW-1185">Reference proteome</keyword>
<reference evidence="2 3" key="1">
    <citation type="submission" date="2024-01" db="EMBL/GenBank/DDBJ databases">
        <title>Complete genome of Cladobotryum mycophilum ATHUM6906.</title>
        <authorList>
            <person name="Christinaki A.C."/>
            <person name="Myridakis A.I."/>
            <person name="Kouvelis V.N."/>
        </authorList>
    </citation>
    <scope>NUCLEOTIDE SEQUENCE [LARGE SCALE GENOMIC DNA]</scope>
    <source>
        <strain evidence="2 3">ATHUM6906</strain>
    </source>
</reference>
<sequence length="194" mass="22590">MPDFLPRRHRTSRSDRHHNPYDSDSDSSYDDRRRRARSSSYDSVVRDPKHDDHRPRHSHHHGRRSRSLDRRQPSNQHHRRRRDSPYPFHEDDRTRHREQHHRSHSDQKLEHAANAAIDAAAVEAFLLRREPGAWTGRKGARVATAALGAAALDMAIDKDPNKHSKRTLLESTIGGLLANRLANGPRDDLRRRLH</sequence>
<evidence type="ECO:0000313" key="2">
    <source>
        <dbReference type="EMBL" id="KAK5989516.1"/>
    </source>
</evidence>
<feature type="compositionally biased region" description="Basic residues" evidence="1">
    <location>
        <begin position="55"/>
        <end position="65"/>
    </location>
</feature>
<dbReference type="Proteomes" id="UP001338125">
    <property type="component" value="Unassembled WGS sequence"/>
</dbReference>
<name>A0ABR0SBG7_9HYPO</name>
<accession>A0ABR0SBG7</accession>
<comment type="caution">
    <text evidence="2">The sequence shown here is derived from an EMBL/GenBank/DDBJ whole genome shotgun (WGS) entry which is preliminary data.</text>
</comment>
<evidence type="ECO:0000313" key="3">
    <source>
        <dbReference type="Proteomes" id="UP001338125"/>
    </source>
</evidence>